<keyword evidence="5" id="KW-1185">Reference proteome</keyword>
<dbReference type="CDD" id="cd09612">
    <property type="entry name" value="Jacalin"/>
    <property type="match status" value="1"/>
</dbReference>
<protein>
    <recommendedName>
        <fullName evidence="3">Jacalin-type lectin domain-containing protein</fullName>
    </recommendedName>
</protein>
<dbReference type="GO" id="GO:0030246">
    <property type="term" value="F:carbohydrate binding"/>
    <property type="evidence" value="ECO:0007669"/>
    <property type="project" value="UniProtKB-KW"/>
</dbReference>
<evidence type="ECO:0000259" key="3">
    <source>
        <dbReference type="PROSITE" id="PS51752"/>
    </source>
</evidence>
<dbReference type="PROSITE" id="PS51752">
    <property type="entry name" value="JACALIN_LECTIN"/>
    <property type="match status" value="1"/>
</dbReference>
<keyword evidence="2" id="KW-0430">Lectin</keyword>
<dbReference type="Proteomes" id="UP000030645">
    <property type="component" value="Unassembled WGS sequence"/>
</dbReference>
<dbReference type="Pfam" id="PF01419">
    <property type="entry name" value="Jacalin"/>
    <property type="match status" value="1"/>
</dbReference>
<feature type="domain" description="Jacalin-type lectin" evidence="3">
    <location>
        <begin position="121"/>
        <end position="269"/>
    </location>
</feature>
<evidence type="ECO:0000256" key="2">
    <source>
        <dbReference type="ARBA" id="ARBA00022734"/>
    </source>
</evidence>
<dbReference type="SMART" id="SM00915">
    <property type="entry name" value="Jacalin"/>
    <property type="match status" value="1"/>
</dbReference>
<evidence type="ECO:0000313" key="5">
    <source>
        <dbReference type="Proteomes" id="UP000030645"/>
    </source>
</evidence>
<name>W9QR25_9ROSA</name>
<accession>W9QR25</accession>
<sequence length="269" mass="29662">MALSALELLFANRSSSVDYFSSGFITYSPASFLVMGCNTARHAFSSSALTNAFIRAFQSEKLQPSRIGARETEPPSFRKSIPVTVDQLPKSHQANGSKPRIIWWELKAAVPLSTTCAHLFHFFSIYIVPIYFYGDAWDDGSYTGIREIELFHGDTIEAIFLVYDLNGQPFPVSEHPGNKPSGKKEKIVLQFPEEFLVSVSGHTGVLPPVVPGKDDVIRSLTFRTNKKIYGPYGVEEGTHFSLPIETGLIVGFKGRSGIALNAIGFHLSL</sequence>
<dbReference type="PANTHER" id="PTHR47293">
    <property type="entry name" value="JACALIN-RELATED LECTIN 3"/>
    <property type="match status" value="1"/>
</dbReference>
<dbReference type="STRING" id="981085.W9QR25"/>
<dbReference type="AlphaFoldDB" id="W9QR25"/>
<dbReference type="eggNOG" id="ENOG502RXU3">
    <property type="taxonomic scope" value="Eukaryota"/>
</dbReference>
<gene>
    <name evidence="4" type="ORF">L484_023728</name>
</gene>
<dbReference type="InterPro" id="IPR033734">
    <property type="entry name" value="Jacalin-like_lectin_dom_plant"/>
</dbReference>
<evidence type="ECO:0000313" key="4">
    <source>
        <dbReference type="EMBL" id="EXB51026.1"/>
    </source>
</evidence>
<comment type="similarity">
    <text evidence="1">Belongs to the jacalin lectin family.</text>
</comment>
<dbReference type="Gene3D" id="2.100.10.30">
    <property type="entry name" value="Jacalin-like lectin domain"/>
    <property type="match status" value="1"/>
</dbReference>
<organism evidence="4 5">
    <name type="scientific">Morus notabilis</name>
    <dbReference type="NCBI Taxonomy" id="981085"/>
    <lineage>
        <taxon>Eukaryota</taxon>
        <taxon>Viridiplantae</taxon>
        <taxon>Streptophyta</taxon>
        <taxon>Embryophyta</taxon>
        <taxon>Tracheophyta</taxon>
        <taxon>Spermatophyta</taxon>
        <taxon>Magnoliopsida</taxon>
        <taxon>eudicotyledons</taxon>
        <taxon>Gunneridae</taxon>
        <taxon>Pentapetalae</taxon>
        <taxon>rosids</taxon>
        <taxon>fabids</taxon>
        <taxon>Rosales</taxon>
        <taxon>Moraceae</taxon>
        <taxon>Moreae</taxon>
        <taxon>Morus</taxon>
    </lineage>
</organism>
<dbReference type="InterPro" id="IPR001229">
    <property type="entry name" value="Jacalin-like_lectin_dom"/>
</dbReference>
<proteinExistence type="inferred from homology"/>
<dbReference type="SUPFAM" id="SSF51101">
    <property type="entry name" value="Mannose-binding lectins"/>
    <property type="match status" value="1"/>
</dbReference>
<evidence type="ECO:0000256" key="1">
    <source>
        <dbReference type="ARBA" id="ARBA00006568"/>
    </source>
</evidence>
<dbReference type="InterPro" id="IPR036404">
    <property type="entry name" value="Jacalin-like_lectin_dom_sf"/>
</dbReference>
<reference evidence="5" key="1">
    <citation type="submission" date="2013-01" db="EMBL/GenBank/DDBJ databases">
        <title>Draft Genome Sequence of a Mulberry Tree, Morus notabilis C.K. Schneid.</title>
        <authorList>
            <person name="He N."/>
            <person name="Zhao S."/>
        </authorList>
    </citation>
    <scope>NUCLEOTIDE SEQUENCE</scope>
</reference>
<dbReference type="EMBL" id="KE344020">
    <property type="protein sequence ID" value="EXB51026.1"/>
    <property type="molecule type" value="Genomic_DNA"/>
</dbReference>
<dbReference type="PANTHER" id="PTHR47293:SF15">
    <property type="entry name" value="JACALIN-RELATED LECTIN 19"/>
    <property type="match status" value="1"/>
</dbReference>